<gene>
    <name evidence="1" type="ORF">D7Z94_22020</name>
</gene>
<dbReference type="OrthoDB" id="9761531at2"/>
<proteinExistence type="predicted"/>
<dbReference type="AlphaFoldDB" id="A0A3B0C2G1"/>
<dbReference type="InterPro" id="IPR036866">
    <property type="entry name" value="RibonucZ/Hydroxyglut_hydro"/>
</dbReference>
<dbReference type="RefSeq" id="WP_120713805.1">
    <property type="nucleotide sequence ID" value="NZ_RBCJ01000005.1"/>
</dbReference>
<dbReference type="PANTHER" id="PTHR30619:SF1">
    <property type="entry name" value="RECOMBINATION PROTEIN 2"/>
    <property type="match status" value="1"/>
</dbReference>
<protein>
    <recommendedName>
        <fullName evidence="3">MBL fold metallo-hydrolase</fullName>
    </recommendedName>
</protein>
<reference evidence="1 2" key="1">
    <citation type="submission" date="2018-10" db="EMBL/GenBank/DDBJ databases">
        <title>Ulvibacterium marinum gen. nov., sp. nov., a novel marine bacterium of the family Flavobacteriaceae, isolated from a culture of the green alga Ulva prolifera.</title>
        <authorList>
            <person name="Zhang Z."/>
        </authorList>
    </citation>
    <scope>NUCLEOTIDE SEQUENCE [LARGE SCALE GENOMIC DNA]</scope>
    <source>
        <strain evidence="1 2">CCMM003</strain>
    </source>
</reference>
<dbReference type="PANTHER" id="PTHR30619">
    <property type="entry name" value="DNA INTERNALIZATION/COMPETENCE PROTEIN COMEC/REC2"/>
    <property type="match status" value="1"/>
</dbReference>
<dbReference type="Proteomes" id="UP000276603">
    <property type="component" value="Unassembled WGS sequence"/>
</dbReference>
<organism evidence="1 2">
    <name type="scientific">Ulvibacterium marinum</name>
    <dbReference type="NCBI Taxonomy" id="2419782"/>
    <lineage>
        <taxon>Bacteria</taxon>
        <taxon>Pseudomonadati</taxon>
        <taxon>Bacteroidota</taxon>
        <taxon>Flavobacteriia</taxon>
        <taxon>Flavobacteriales</taxon>
        <taxon>Flavobacteriaceae</taxon>
        <taxon>Ulvibacterium</taxon>
    </lineage>
</organism>
<evidence type="ECO:0000313" key="1">
    <source>
        <dbReference type="EMBL" id="RKN77907.1"/>
    </source>
</evidence>
<dbReference type="InterPro" id="IPR052159">
    <property type="entry name" value="Competence_DNA_uptake"/>
</dbReference>
<keyword evidence="2" id="KW-1185">Reference proteome</keyword>
<evidence type="ECO:0000313" key="2">
    <source>
        <dbReference type="Proteomes" id="UP000276603"/>
    </source>
</evidence>
<evidence type="ECO:0008006" key="3">
    <source>
        <dbReference type="Google" id="ProtNLM"/>
    </source>
</evidence>
<dbReference type="EMBL" id="RBCJ01000005">
    <property type="protein sequence ID" value="RKN77907.1"/>
    <property type="molecule type" value="Genomic_DNA"/>
</dbReference>
<dbReference type="Gene3D" id="3.60.15.10">
    <property type="entry name" value="Ribonuclease Z/Hydroxyacylglutathione hydrolase-like"/>
    <property type="match status" value="1"/>
</dbReference>
<dbReference type="SUPFAM" id="SSF56281">
    <property type="entry name" value="Metallo-hydrolase/oxidoreductase"/>
    <property type="match status" value="1"/>
</dbReference>
<sequence length="425" mass="47402">MVLAYLKAIAIGCLLVTAPMISQEVKEQLPPWEEGILEIHHINTGRGDAAFFIFPDATTLLVDAGDMSETHARTLSARNAAQKPNNSKSAPGWIVDYIHQFFPMNTTKQLDFALITHYHDDHFGEMDANRKMAAQGDYFLTGITEVGNLLPIKTLLDRGSDYPIDLKDTKIQTEINKDDAYGMVATLKNYWKFIDHQSKTNGLMHKTLEAGERNQIKLKKSPNDFPNFAVRAIAVNGNIWTGQNFDSYSIFSKGNYPGENPLSTCIKITYGDFDYLTGGDISGIDALGGTDFNAVESHIAPVVGAVDVATLNHHGNRDSQNAFYVRSVRPRVWIQQNWSSDHPGEEVLRRITSTALYPGERDIFSTVMLQANKDVIGGRLNSYKSQQGHIVVRVHKEGAKYDIFILDDGSEKREVLAKFGPYESK</sequence>
<name>A0A3B0C2G1_9FLAO</name>
<comment type="caution">
    <text evidence="1">The sequence shown here is derived from an EMBL/GenBank/DDBJ whole genome shotgun (WGS) entry which is preliminary data.</text>
</comment>
<accession>A0A3B0C2G1</accession>